<dbReference type="FunFam" id="3.30.590.10:FF:000006">
    <property type="entry name" value="Arginine kinase 1"/>
    <property type="match status" value="1"/>
</dbReference>
<dbReference type="EMBL" id="PFCO01000008">
    <property type="protein sequence ID" value="PIR69364.1"/>
    <property type="molecule type" value="Genomic_DNA"/>
</dbReference>
<dbReference type="InterPro" id="IPR022414">
    <property type="entry name" value="ATP-guanido_PTrfase_cat"/>
</dbReference>
<accession>A0A2H0TEH7</accession>
<evidence type="ECO:0000256" key="1">
    <source>
        <dbReference type="ARBA" id="ARBA00006798"/>
    </source>
</evidence>
<dbReference type="InterPro" id="IPR022413">
    <property type="entry name" value="ATP-guanido_PTrfase_N"/>
</dbReference>
<feature type="domain" description="Phosphagen kinase C-terminal" evidence="9">
    <location>
        <begin position="108"/>
        <end position="344"/>
    </location>
</feature>
<evidence type="ECO:0000256" key="3">
    <source>
        <dbReference type="ARBA" id="ARBA00022741"/>
    </source>
</evidence>
<dbReference type="GO" id="GO:0046314">
    <property type="term" value="P:phosphocreatine biosynthetic process"/>
    <property type="evidence" value="ECO:0007669"/>
    <property type="project" value="InterPro"/>
</dbReference>
<proteinExistence type="inferred from homology"/>
<evidence type="ECO:0000256" key="6">
    <source>
        <dbReference type="PROSITE-ProRule" id="PRU00843"/>
    </source>
</evidence>
<dbReference type="GO" id="GO:0005615">
    <property type="term" value="C:extracellular space"/>
    <property type="evidence" value="ECO:0007669"/>
    <property type="project" value="TreeGrafter"/>
</dbReference>
<dbReference type="AlphaFoldDB" id="A0A2H0TEH7"/>
<evidence type="ECO:0000259" key="8">
    <source>
        <dbReference type="PROSITE" id="PS51509"/>
    </source>
</evidence>
<keyword evidence="5 6" id="KW-0067">ATP-binding</keyword>
<dbReference type="Pfam" id="PF02807">
    <property type="entry name" value="ATP-gua_PtransN"/>
    <property type="match status" value="1"/>
</dbReference>
<feature type="binding site" evidence="6">
    <location>
        <begin position="297"/>
        <end position="302"/>
    </location>
    <ligand>
        <name>ATP</name>
        <dbReference type="ChEBI" id="CHEBI:30616"/>
    </ligand>
</feature>
<dbReference type="Proteomes" id="UP000231503">
    <property type="component" value="Unassembled WGS sequence"/>
</dbReference>
<organism evidence="10 11">
    <name type="scientific">Candidatus Niyogibacteria bacterium CG10_big_fil_rev_8_21_14_0_10_46_36</name>
    <dbReference type="NCBI Taxonomy" id="1974726"/>
    <lineage>
        <taxon>Bacteria</taxon>
        <taxon>Candidatus Niyogiibacteriota</taxon>
    </lineage>
</organism>
<dbReference type="InterPro" id="IPR022415">
    <property type="entry name" value="ATP-guanido_PTrfase_AS"/>
</dbReference>
<keyword evidence="4 6" id="KW-0418">Kinase</keyword>
<evidence type="ECO:0000259" key="9">
    <source>
        <dbReference type="PROSITE" id="PS51510"/>
    </source>
</evidence>
<dbReference type="InterPro" id="IPR000749">
    <property type="entry name" value="ATP-guanido_PTrfase"/>
</dbReference>
<sequence length="347" mass="38335">MTHQDILSALRGSSSLLAKHLEPELLDSLEGARTSRGFAIADVIRSGVENTDSGVGVYIPDEESLETFGPFLKKIITAYHGFGEGDSHRRDFAVAEDELKDLDPTGEFIISTRVRVGRNLKGYPFAPGITQEERKEVEQKIVSALGTLTDDLAGMYYPLAGMKEDIRAQLVADHFLFKQGDRFLESAGANRDWPDARGIFHSADKKFLVWVNEEDQLRIISMEQGGNLHSVYNRLVRAFTALEKKLDFAYSERYGFLSSCPTNLGTAMRASVHIKLAGLEKSGKLKEACDALKLSVRGIHGEHSESAGGVYDISNKQRLGISEADIIRVLANGVRNLIALEKSHLKK</sequence>
<dbReference type="Gene3D" id="3.30.590.10">
    <property type="entry name" value="Glutamine synthetase/guanido kinase, catalytic domain"/>
    <property type="match status" value="1"/>
</dbReference>
<gene>
    <name evidence="10" type="ORF">COU47_03270</name>
</gene>
<dbReference type="PANTHER" id="PTHR11547:SF38">
    <property type="entry name" value="ARGININE KINASE 1-RELATED"/>
    <property type="match status" value="1"/>
</dbReference>
<dbReference type="PROSITE" id="PS51510">
    <property type="entry name" value="PHOSPHAGEN_KINASE_C"/>
    <property type="match status" value="1"/>
</dbReference>
<evidence type="ECO:0000256" key="7">
    <source>
        <dbReference type="RuleBase" id="RU000505"/>
    </source>
</evidence>
<feature type="binding site" evidence="6">
    <location>
        <begin position="269"/>
        <end position="273"/>
    </location>
    <ligand>
        <name>ATP</name>
        <dbReference type="ChEBI" id="CHEBI:30616"/>
    </ligand>
</feature>
<dbReference type="InterPro" id="IPR014746">
    <property type="entry name" value="Gln_synth/guanido_kin_cat_dom"/>
</dbReference>
<feature type="binding site" evidence="6">
    <location>
        <position position="174"/>
    </location>
    <ligand>
        <name>ATP</name>
        <dbReference type="ChEBI" id="CHEBI:30616"/>
    </ligand>
</feature>
<dbReference type="PROSITE" id="PS51509">
    <property type="entry name" value="PHOSPHAGEN_KINASE_N"/>
    <property type="match status" value="1"/>
</dbReference>
<evidence type="ECO:0000256" key="4">
    <source>
        <dbReference type="ARBA" id="ARBA00022777"/>
    </source>
</evidence>
<dbReference type="GO" id="GO:0004111">
    <property type="term" value="F:creatine kinase activity"/>
    <property type="evidence" value="ECO:0007669"/>
    <property type="project" value="InterPro"/>
</dbReference>
<dbReference type="PANTHER" id="PTHR11547">
    <property type="entry name" value="ARGININE OR CREATINE KINASE"/>
    <property type="match status" value="1"/>
</dbReference>
<dbReference type="SUPFAM" id="SSF48034">
    <property type="entry name" value="Guanido kinase N-terminal domain"/>
    <property type="match status" value="1"/>
</dbReference>
<evidence type="ECO:0000256" key="5">
    <source>
        <dbReference type="ARBA" id="ARBA00022840"/>
    </source>
</evidence>
<dbReference type="InterPro" id="IPR036802">
    <property type="entry name" value="ATP-guanido_PTrfase_N_sf"/>
</dbReference>
<evidence type="ECO:0000256" key="2">
    <source>
        <dbReference type="ARBA" id="ARBA00022679"/>
    </source>
</evidence>
<protein>
    <submittedName>
        <fullName evidence="10">Arginine kinase</fullName>
    </submittedName>
</protein>
<feature type="binding site" evidence="6">
    <location>
        <position position="218"/>
    </location>
    <ligand>
        <name>ATP</name>
        <dbReference type="ChEBI" id="CHEBI:30616"/>
    </ligand>
</feature>
<keyword evidence="2 6" id="KW-0808">Transferase</keyword>
<dbReference type="Pfam" id="PF00217">
    <property type="entry name" value="ATP-gua_Ptrans"/>
    <property type="match status" value="1"/>
</dbReference>
<feature type="binding site" evidence="6">
    <location>
        <begin position="111"/>
        <end position="115"/>
    </location>
    <ligand>
        <name>ATP</name>
        <dbReference type="ChEBI" id="CHEBI:30616"/>
    </ligand>
</feature>
<dbReference type="SUPFAM" id="SSF55931">
    <property type="entry name" value="Glutamine synthetase/guanido kinase"/>
    <property type="match status" value="1"/>
</dbReference>
<dbReference type="Gene3D" id="1.10.135.10">
    <property type="entry name" value="ATP:guanido phosphotransferase, N-terminal domain"/>
    <property type="match status" value="1"/>
</dbReference>
<dbReference type="FunFam" id="1.10.135.10:FF:000003">
    <property type="entry name" value="Three-domain arginine kinase"/>
    <property type="match status" value="1"/>
</dbReference>
<comment type="caution">
    <text evidence="10">The sequence shown here is derived from an EMBL/GenBank/DDBJ whole genome shotgun (WGS) entry which is preliminary data.</text>
</comment>
<keyword evidence="3 6" id="KW-0547">Nucleotide-binding</keyword>
<dbReference type="PROSITE" id="PS00112">
    <property type="entry name" value="PHOSPHAGEN_KINASE"/>
    <property type="match status" value="1"/>
</dbReference>
<reference evidence="11" key="1">
    <citation type="submission" date="2017-09" db="EMBL/GenBank/DDBJ databases">
        <title>Depth-based differentiation of microbial function through sediment-hosted aquifers and enrichment of novel symbionts in the deep terrestrial subsurface.</title>
        <authorList>
            <person name="Probst A.J."/>
            <person name="Ladd B."/>
            <person name="Jarett J.K."/>
            <person name="Geller-Mcgrath D.E."/>
            <person name="Sieber C.M.K."/>
            <person name="Emerson J.B."/>
            <person name="Anantharaman K."/>
            <person name="Thomas B.C."/>
            <person name="Malmstrom R."/>
            <person name="Stieglmeier M."/>
            <person name="Klingl A."/>
            <person name="Woyke T."/>
            <person name="Ryan C.M."/>
            <person name="Banfield J.F."/>
        </authorList>
    </citation>
    <scope>NUCLEOTIDE SEQUENCE [LARGE SCALE GENOMIC DNA]</scope>
</reference>
<evidence type="ECO:0000313" key="10">
    <source>
        <dbReference type="EMBL" id="PIR69364.1"/>
    </source>
</evidence>
<evidence type="ECO:0000313" key="11">
    <source>
        <dbReference type="Proteomes" id="UP000231503"/>
    </source>
</evidence>
<name>A0A2H0TEH7_9BACT</name>
<feature type="domain" description="Phosphagen kinase N-terminal" evidence="8">
    <location>
        <begin position="1"/>
        <end position="81"/>
    </location>
</feature>
<dbReference type="GO" id="GO:0005524">
    <property type="term" value="F:ATP binding"/>
    <property type="evidence" value="ECO:0007669"/>
    <property type="project" value="UniProtKB-UniRule"/>
</dbReference>
<dbReference type="CDD" id="cd07931">
    <property type="entry name" value="eukaryotic_phosphagen_kinases"/>
    <property type="match status" value="1"/>
</dbReference>
<comment type="similarity">
    <text evidence="1 6 7">Belongs to the ATP:guanido phosphotransferase family.</text>
</comment>